<dbReference type="KEGG" id="slc:SL103_32095"/>
<keyword evidence="2" id="KW-0238">DNA-binding</keyword>
<dbReference type="InterPro" id="IPR001387">
    <property type="entry name" value="Cro/C1-type_HTH"/>
</dbReference>
<dbReference type="SUPFAM" id="SSF47413">
    <property type="entry name" value="lambda repressor-like DNA-binding domains"/>
    <property type="match status" value="1"/>
</dbReference>
<dbReference type="GO" id="GO:0003677">
    <property type="term" value="F:DNA binding"/>
    <property type="evidence" value="ECO:0007669"/>
    <property type="project" value="UniProtKB-KW"/>
</dbReference>
<dbReference type="Pfam" id="PF13560">
    <property type="entry name" value="HTH_31"/>
    <property type="match status" value="1"/>
</dbReference>
<dbReference type="InterPro" id="IPR043917">
    <property type="entry name" value="DUF5753"/>
</dbReference>
<accession>A0A1D7VU77</accession>
<dbReference type="SMART" id="SM00530">
    <property type="entry name" value="HTH_XRE"/>
    <property type="match status" value="1"/>
</dbReference>
<dbReference type="Proteomes" id="UP000094094">
    <property type="component" value="Chromosome"/>
</dbReference>
<evidence type="ECO:0000313" key="2">
    <source>
        <dbReference type="EMBL" id="AOP50291.1"/>
    </source>
</evidence>
<feature type="domain" description="HTH cro/C1-type" evidence="1">
    <location>
        <begin position="21"/>
        <end position="64"/>
    </location>
</feature>
<dbReference type="Gene3D" id="1.10.260.40">
    <property type="entry name" value="lambda repressor-like DNA-binding domains"/>
    <property type="match status" value="1"/>
</dbReference>
<dbReference type="CDD" id="cd00093">
    <property type="entry name" value="HTH_XRE"/>
    <property type="match status" value="1"/>
</dbReference>
<evidence type="ECO:0000313" key="3">
    <source>
        <dbReference type="Proteomes" id="UP000094094"/>
    </source>
</evidence>
<keyword evidence="3" id="KW-1185">Reference proteome</keyword>
<organism evidence="2 3">
    <name type="scientific">Streptomyces lydicus</name>
    <dbReference type="NCBI Taxonomy" id="47763"/>
    <lineage>
        <taxon>Bacteria</taxon>
        <taxon>Bacillati</taxon>
        <taxon>Actinomycetota</taxon>
        <taxon>Actinomycetes</taxon>
        <taxon>Kitasatosporales</taxon>
        <taxon>Streptomycetaceae</taxon>
        <taxon>Streptomyces</taxon>
    </lineage>
</organism>
<sequence>MELNNEDDGRATPRTVLGRRLRRLREAADLSQRALADKVGYPHTYLSRVERGEQLPSQALAEDLDTHFATDGLFVELLSMAQDASIPDYGRAVLDGEAKAARIQVFESSLIPGLLQTDDYAHALIRTSLPGESEEGVSDKVAARMRRKHVFERKEPPFYWAIIDEAALRRPIGGARCMTGQICHLLAMAQSPHTSIQVLPFTQGEHPLMAGSLILLTLTNGTTTGYAESFASGESVESPRRILQLTQRFDIARSMALPESGSLDLIRSYLRGYEVEEDS</sequence>
<dbReference type="InterPro" id="IPR010982">
    <property type="entry name" value="Lambda_DNA-bd_dom_sf"/>
</dbReference>
<dbReference type="PROSITE" id="PS50943">
    <property type="entry name" value="HTH_CROC1"/>
    <property type="match status" value="1"/>
</dbReference>
<dbReference type="OrthoDB" id="4273809at2"/>
<protein>
    <submittedName>
        <fullName evidence="2">DNA-binding protein</fullName>
    </submittedName>
</protein>
<evidence type="ECO:0000259" key="1">
    <source>
        <dbReference type="PROSITE" id="PS50943"/>
    </source>
</evidence>
<dbReference type="AlphaFoldDB" id="A0A1D7VU77"/>
<name>A0A1D7VU77_9ACTN</name>
<gene>
    <name evidence="2" type="ORF">SL103_32095</name>
</gene>
<dbReference type="RefSeq" id="WP_069572465.1">
    <property type="nucleotide sequence ID" value="NZ_CP017157.1"/>
</dbReference>
<reference evidence="2 3" key="1">
    <citation type="submission" date="2016-09" db="EMBL/GenBank/DDBJ databases">
        <title>Complete genome sequencing of Streptomyces lydicus 103 and metabolic pathways analysis of antibiotic biosynthesis.</title>
        <authorList>
            <person name="Jia N."/>
            <person name="Ding M.-Z."/>
            <person name="Gao F."/>
            <person name="Yuan Y.-J."/>
        </authorList>
    </citation>
    <scope>NUCLEOTIDE SEQUENCE [LARGE SCALE GENOMIC DNA]</scope>
    <source>
        <strain evidence="2 3">103</strain>
    </source>
</reference>
<dbReference type="Pfam" id="PF19054">
    <property type="entry name" value="DUF5753"/>
    <property type="match status" value="1"/>
</dbReference>
<proteinExistence type="predicted"/>
<dbReference type="EMBL" id="CP017157">
    <property type="protein sequence ID" value="AOP50291.1"/>
    <property type="molecule type" value="Genomic_DNA"/>
</dbReference>